<evidence type="ECO:0000313" key="2">
    <source>
        <dbReference type="EMBL" id="MEQ2299122.1"/>
    </source>
</evidence>
<organism evidence="2 3">
    <name type="scientific">Ameca splendens</name>
    <dbReference type="NCBI Taxonomy" id="208324"/>
    <lineage>
        <taxon>Eukaryota</taxon>
        <taxon>Metazoa</taxon>
        <taxon>Chordata</taxon>
        <taxon>Craniata</taxon>
        <taxon>Vertebrata</taxon>
        <taxon>Euteleostomi</taxon>
        <taxon>Actinopterygii</taxon>
        <taxon>Neopterygii</taxon>
        <taxon>Teleostei</taxon>
        <taxon>Neoteleostei</taxon>
        <taxon>Acanthomorphata</taxon>
        <taxon>Ovalentaria</taxon>
        <taxon>Atherinomorphae</taxon>
        <taxon>Cyprinodontiformes</taxon>
        <taxon>Goodeidae</taxon>
        <taxon>Ameca</taxon>
    </lineage>
</organism>
<comment type="caution">
    <text evidence="2">The sequence shown here is derived from an EMBL/GenBank/DDBJ whole genome shotgun (WGS) entry which is preliminary data.</text>
</comment>
<gene>
    <name evidence="2" type="ORF">AMECASPLE_012235</name>
</gene>
<reference evidence="2 3" key="1">
    <citation type="submission" date="2021-06" db="EMBL/GenBank/DDBJ databases">
        <authorList>
            <person name="Palmer J.M."/>
        </authorList>
    </citation>
    <scope>NUCLEOTIDE SEQUENCE [LARGE SCALE GENOMIC DNA]</scope>
    <source>
        <strain evidence="2 3">AS_MEX2019</strain>
        <tissue evidence="2">Muscle</tissue>
    </source>
</reference>
<name>A0ABV0YZN5_9TELE</name>
<sequence length="101" mass="11909">MRGEKEMERGRTFQRKRQERSLMSSSLVAVSRLHVLPSAHTQQRGSLRPAVMLTFEKIFLRWPKRSNWRQWRVTTAVSNMVDRTERTVTTTLALFWTSCPS</sequence>
<keyword evidence="3" id="KW-1185">Reference proteome</keyword>
<evidence type="ECO:0000256" key="1">
    <source>
        <dbReference type="SAM" id="MobiDB-lite"/>
    </source>
</evidence>
<feature type="compositionally biased region" description="Basic and acidic residues" evidence="1">
    <location>
        <begin position="1"/>
        <end position="11"/>
    </location>
</feature>
<accession>A0ABV0YZN5</accession>
<protein>
    <submittedName>
        <fullName evidence="2">Uncharacterized protein</fullName>
    </submittedName>
</protein>
<evidence type="ECO:0000313" key="3">
    <source>
        <dbReference type="Proteomes" id="UP001469553"/>
    </source>
</evidence>
<dbReference type="EMBL" id="JAHRIP010047785">
    <property type="protein sequence ID" value="MEQ2299122.1"/>
    <property type="molecule type" value="Genomic_DNA"/>
</dbReference>
<proteinExistence type="predicted"/>
<feature type="region of interest" description="Disordered" evidence="1">
    <location>
        <begin position="1"/>
        <end position="20"/>
    </location>
</feature>
<dbReference type="Proteomes" id="UP001469553">
    <property type="component" value="Unassembled WGS sequence"/>
</dbReference>